<name>A0AAD4MU19_9BILA</name>
<evidence type="ECO:0000256" key="1">
    <source>
        <dbReference type="SAM" id="MobiDB-lite"/>
    </source>
</evidence>
<feature type="compositionally biased region" description="Polar residues" evidence="1">
    <location>
        <begin position="130"/>
        <end position="149"/>
    </location>
</feature>
<dbReference type="Proteomes" id="UP001201812">
    <property type="component" value="Unassembled WGS sequence"/>
</dbReference>
<dbReference type="AlphaFoldDB" id="A0AAD4MU19"/>
<feature type="region of interest" description="Disordered" evidence="1">
    <location>
        <begin position="237"/>
        <end position="274"/>
    </location>
</feature>
<feature type="region of interest" description="Disordered" evidence="1">
    <location>
        <begin position="60"/>
        <end position="85"/>
    </location>
</feature>
<reference evidence="2" key="1">
    <citation type="submission" date="2022-01" db="EMBL/GenBank/DDBJ databases">
        <title>Genome Sequence Resource for Two Populations of Ditylenchus destructor, the Migratory Endoparasitic Phytonematode.</title>
        <authorList>
            <person name="Zhang H."/>
            <person name="Lin R."/>
            <person name="Xie B."/>
        </authorList>
    </citation>
    <scope>NUCLEOTIDE SEQUENCE</scope>
    <source>
        <strain evidence="2">BazhouSP</strain>
    </source>
</reference>
<sequence length="460" mass="49502">MNQMELPMRPCTLDRSGQNATALSTSIPDNKCQPCWACNAGAAQGPGSPLRVIAQRQIPKNNNPAANPGNYANSNSNAAGTTTRPKRDFRFQVIQVRQGPKWFILPSKHNKDEQDDDNENGNVPRLSPKKNASSDQENQEMLSPTSPCSPISPRIVQDSQLPFAMDSCGNQSCKAVACGSSPPKNAESQAPAMVSVTATKQIADFPSPLSEPTTRRFPPAAAGNRFQVIRNVNIAPALNSSPNASDSKEVILSSSKSSSSSPERESSVMKTENLNAPSNLAVLVDSNEAKGVSHSETNNLSVQSSSSMNSLTYSSTSSGCSTAPSLMGQAMESNANASDPNIFERSFTGSAFEILAKKPLGLVAELAWKGDCRTAAGKVQELADEITKHYNMNVGNMKEKARIALSKIEFLKSEYMSDEHYKPSDSRIVGYVNEMIENSHEILEKMGGLPDPKHAKNVNH</sequence>
<evidence type="ECO:0000313" key="2">
    <source>
        <dbReference type="EMBL" id="KAI1704017.1"/>
    </source>
</evidence>
<keyword evidence="3" id="KW-1185">Reference proteome</keyword>
<accession>A0AAD4MU19</accession>
<feature type="compositionally biased region" description="Low complexity" evidence="1">
    <location>
        <begin position="61"/>
        <end position="80"/>
    </location>
</feature>
<feature type="compositionally biased region" description="Low complexity" evidence="1">
    <location>
        <begin position="250"/>
        <end position="261"/>
    </location>
</feature>
<comment type="caution">
    <text evidence="2">The sequence shown here is derived from an EMBL/GenBank/DDBJ whole genome shotgun (WGS) entry which is preliminary data.</text>
</comment>
<feature type="region of interest" description="Disordered" evidence="1">
    <location>
        <begin position="102"/>
        <end position="154"/>
    </location>
</feature>
<dbReference type="EMBL" id="JAKKPZ010000073">
    <property type="protein sequence ID" value="KAI1704017.1"/>
    <property type="molecule type" value="Genomic_DNA"/>
</dbReference>
<protein>
    <submittedName>
        <fullName evidence="2">Uncharacterized protein</fullName>
    </submittedName>
</protein>
<feature type="region of interest" description="Disordered" evidence="1">
    <location>
        <begin position="288"/>
        <end position="308"/>
    </location>
</feature>
<organism evidence="2 3">
    <name type="scientific">Ditylenchus destructor</name>
    <dbReference type="NCBI Taxonomy" id="166010"/>
    <lineage>
        <taxon>Eukaryota</taxon>
        <taxon>Metazoa</taxon>
        <taxon>Ecdysozoa</taxon>
        <taxon>Nematoda</taxon>
        <taxon>Chromadorea</taxon>
        <taxon>Rhabditida</taxon>
        <taxon>Tylenchina</taxon>
        <taxon>Tylenchomorpha</taxon>
        <taxon>Sphaerularioidea</taxon>
        <taxon>Anguinidae</taxon>
        <taxon>Anguininae</taxon>
        <taxon>Ditylenchus</taxon>
    </lineage>
</organism>
<gene>
    <name evidence="2" type="ORF">DdX_14518</name>
</gene>
<evidence type="ECO:0000313" key="3">
    <source>
        <dbReference type="Proteomes" id="UP001201812"/>
    </source>
</evidence>
<proteinExistence type="predicted"/>
<feature type="compositionally biased region" description="Low complexity" evidence="1">
    <location>
        <begin position="295"/>
        <end position="308"/>
    </location>
</feature>